<dbReference type="Proteomes" id="UP001164390">
    <property type="component" value="Chromosome"/>
</dbReference>
<proteinExistence type="inferred from homology"/>
<dbReference type="GO" id="GO:0006355">
    <property type="term" value="P:regulation of DNA-templated transcription"/>
    <property type="evidence" value="ECO:0007669"/>
    <property type="project" value="InterPro"/>
</dbReference>
<evidence type="ECO:0000256" key="4">
    <source>
        <dbReference type="ARBA" id="ARBA00023163"/>
    </source>
</evidence>
<feature type="DNA-binding region" description="OmpR/PhoB-type" evidence="5">
    <location>
        <begin position="1"/>
        <end position="90"/>
    </location>
</feature>
<dbReference type="InterPro" id="IPR011990">
    <property type="entry name" value="TPR-like_helical_dom_sf"/>
</dbReference>
<organism evidence="7 8">
    <name type="scientific">Solicola gregarius</name>
    <dbReference type="NCBI Taxonomy" id="2908642"/>
    <lineage>
        <taxon>Bacteria</taxon>
        <taxon>Bacillati</taxon>
        <taxon>Actinomycetota</taxon>
        <taxon>Actinomycetes</taxon>
        <taxon>Propionibacteriales</taxon>
        <taxon>Nocardioidaceae</taxon>
        <taxon>Solicola</taxon>
    </lineage>
</organism>
<evidence type="ECO:0000256" key="3">
    <source>
        <dbReference type="ARBA" id="ARBA00023125"/>
    </source>
</evidence>
<evidence type="ECO:0000313" key="7">
    <source>
        <dbReference type="EMBL" id="UYM05088.1"/>
    </source>
</evidence>
<evidence type="ECO:0000259" key="6">
    <source>
        <dbReference type="PROSITE" id="PS51755"/>
    </source>
</evidence>
<sequence length="934" mass="101485">MIEVRLIGAVEAIRDGEPVEIPGRRVRALLALLALTPGKTVSVESLANGIWDDEPPERVRGSLQTYVGRLRRVVGEEAISTDAFGYRLDVPRGAVDLMAFADSVAAAADLDDDEAERAALAEAIGRWHGEPFGEPPSEWIERHEVSVWTERYLQVVERRVDLDLAAGDEGDVLIELNRHVQHFPLRETLWLRLLVALDRSGRTAEALARYESLRQRLAEELGVDPSPELRAVYADLLNRTDEPLAVASSQPPTTGPCPRQLPLDVPGFVGRDELFADLDAQRASSDAAADPCVIALHGPPGSGKTTLAVRWAHRVKGDFPDGQLFLNLQGYGPGAPIDPTWALDRLLRGIGVHGSDVPYDVDDRAAVWRTELSSRRMLVVLDNARDAASVRPLLPGGQSTVLVTSRSQVRALAARDGVHRLAVERMSAAESTALLRRRITGRLSEDELAELADLCGHLPVALAVAAERVDRSSLSTIAELRGQIDRGRGVMDALSTDDDDPATNVRAVLAWSYEALDEPTARLFRLLGLWEAPRIPVAAASALAGAERSDATRMLDRLANHHLLTDVGGDRYETHDLIRELASEIVRTTESAEARSAAEHRLRNWFLHSAANARAAWRPYPFDLELPPVEDGVIPRSFASVAEAYEWFDLHIAYLQAIVHACIDDGDPIGHHLAPLLSTFLASEGVIGRDGPALFERAEASARRLGDRAGQANCANSLAQAQYEAGDNISALDSVRRSRELHAAAGQLGGELCAQGNVAIVLQSLGRSDAALEELQDAVERARDADNRLQLGTGLLNLSDLYRQVGRLGESVRAARESVDVLRAIDDPNRLAVALDNLADVLADSGRPDDAVRQLGEAIERYRAAHLRSNEANALRKLGVMHRDQGRPAAARPCWLRAAAILTDVGSQGTSRVTLAELNELIEGLPHDPEPSTV</sequence>
<reference evidence="7" key="1">
    <citation type="submission" date="2022-01" db="EMBL/GenBank/DDBJ databases">
        <title>Nocardioidaceae gen. sp. A5X3R13.</title>
        <authorList>
            <person name="Lopez Marin M.A."/>
            <person name="Uhlik O."/>
        </authorList>
    </citation>
    <scope>NUCLEOTIDE SEQUENCE</scope>
    <source>
        <strain evidence="7">A5X3R13</strain>
    </source>
</reference>
<keyword evidence="3 5" id="KW-0238">DNA-binding</keyword>
<dbReference type="GO" id="GO:0000160">
    <property type="term" value="P:phosphorelay signal transduction system"/>
    <property type="evidence" value="ECO:0007669"/>
    <property type="project" value="InterPro"/>
</dbReference>
<name>A0AA46TH47_9ACTN</name>
<dbReference type="KEGG" id="sgrg:L0C25_21615"/>
<dbReference type="PANTHER" id="PTHR35807:SF1">
    <property type="entry name" value="TRANSCRIPTIONAL REGULATOR REDD"/>
    <property type="match status" value="1"/>
</dbReference>
<dbReference type="PROSITE" id="PS51755">
    <property type="entry name" value="OMPR_PHOB"/>
    <property type="match status" value="1"/>
</dbReference>
<dbReference type="SUPFAM" id="SSF48452">
    <property type="entry name" value="TPR-like"/>
    <property type="match status" value="2"/>
</dbReference>
<dbReference type="InterPro" id="IPR027417">
    <property type="entry name" value="P-loop_NTPase"/>
</dbReference>
<dbReference type="InterPro" id="IPR001867">
    <property type="entry name" value="OmpR/PhoB-type_DNA-bd"/>
</dbReference>
<dbReference type="PANTHER" id="PTHR35807">
    <property type="entry name" value="TRANSCRIPTIONAL REGULATOR REDD-RELATED"/>
    <property type="match status" value="1"/>
</dbReference>
<comment type="similarity">
    <text evidence="1">Belongs to the AfsR/DnrI/RedD regulatory family.</text>
</comment>
<dbReference type="Gene3D" id="1.25.40.10">
    <property type="entry name" value="Tetratricopeptide repeat domain"/>
    <property type="match status" value="3"/>
</dbReference>
<evidence type="ECO:0000313" key="8">
    <source>
        <dbReference type="Proteomes" id="UP001164390"/>
    </source>
</evidence>
<evidence type="ECO:0000256" key="5">
    <source>
        <dbReference type="PROSITE-ProRule" id="PRU01091"/>
    </source>
</evidence>
<dbReference type="GO" id="GO:0003677">
    <property type="term" value="F:DNA binding"/>
    <property type="evidence" value="ECO:0007669"/>
    <property type="project" value="UniProtKB-UniRule"/>
</dbReference>
<dbReference type="InterPro" id="IPR005158">
    <property type="entry name" value="BTAD"/>
</dbReference>
<dbReference type="InterPro" id="IPR036388">
    <property type="entry name" value="WH-like_DNA-bd_sf"/>
</dbReference>
<evidence type="ECO:0000256" key="2">
    <source>
        <dbReference type="ARBA" id="ARBA00023015"/>
    </source>
</evidence>
<dbReference type="CDD" id="cd15831">
    <property type="entry name" value="BTAD"/>
    <property type="match status" value="1"/>
</dbReference>
<protein>
    <submittedName>
        <fullName evidence="7">Tetratricopeptide repeat protein</fullName>
    </submittedName>
</protein>
<feature type="domain" description="OmpR/PhoB-type" evidence="6">
    <location>
        <begin position="1"/>
        <end position="90"/>
    </location>
</feature>
<dbReference type="EMBL" id="CP094970">
    <property type="protein sequence ID" value="UYM05088.1"/>
    <property type="molecule type" value="Genomic_DNA"/>
</dbReference>
<dbReference type="SMART" id="SM01043">
    <property type="entry name" value="BTAD"/>
    <property type="match status" value="1"/>
</dbReference>
<dbReference type="Pfam" id="PF03704">
    <property type="entry name" value="BTAD"/>
    <property type="match status" value="1"/>
</dbReference>
<keyword evidence="2" id="KW-0805">Transcription regulation</keyword>
<dbReference type="RefSeq" id="WP_271633856.1">
    <property type="nucleotide sequence ID" value="NZ_CP094970.1"/>
</dbReference>
<dbReference type="PRINTS" id="PR00364">
    <property type="entry name" value="DISEASERSIST"/>
</dbReference>
<dbReference type="Gene3D" id="1.10.10.10">
    <property type="entry name" value="Winged helix-like DNA-binding domain superfamily/Winged helix DNA-binding domain"/>
    <property type="match status" value="1"/>
</dbReference>
<evidence type="ECO:0000256" key="1">
    <source>
        <dbReference type="ARBA" id="ARBA00005820"/>
    </source>
</evidence>
<gene>
    <name evidence="7" type="ORF">L0C25_21615</name>
</gene>
<dbReference type="Gene3D" id="3.40.50.300">
    <property type="entry name" value="P-loop containing nucleotide triphosphate hydrolases"/>
    <property type="match status" value="1"/>
</dbReference>
<accession>A0AA46TH47</accession>
<dbReference type="InterPro" id="IPR016032">
    <property type="entry name" value="Sig_transdc_resp-reg_C-effctor"/>
</dbReference>
<keyword evidence="8" id="KW-1185">Reference proteome</keyword>
<dbReference type="InterPro" id="IPR051677">
    <property type="entry name" value="AfsR-DnrI-RedD_regulator"/>
</dbReference>
<dbReference type="SMART" id="SM00862">
    <property type="entry name" value="Trans_reg_C"/>
    <property type="match status" value="1"/>
</dbReference>
<dbReference type="InterPro" id="IPR019734">
    <property type="entry name" value="TPR_rpt"/>
</dbReference>
<dbReference type="Pfam" id="PF13424">
    <property type="entry name" value="TPR_12"/>
    <property type="match status" value="2"/>
</dbReference>
<dbReference type="SUPFAM" id="SSF52540">
    <property type="entry name" value="P-loop containing nucleoside triphosphate hydrolases"/>
    <property type="match status" value="1"/>
</dbReference>
<dbReference type="Pfam" id="PF00486">
    <property type="entry name" value="Trans_reg_C"/>
    <property type="match status" value="1"/>
</dbReference>
<dbReference type="SUPFAM" id="SSF46894">
    <property type="entry name" value="C-terminal effector domain of the bipartite response regulators"/>
    <property type="match status" value="1"/>
</dbReference>
<dbReference type="SMART" id="SM00028">
    <property type="entry name" value="TPR"/>
    <property type="match status" value="4"/>
</dbReference>
<keyword evidence="4" id="KW-0804">Transcription</keyword>
<dbReference type="AlphaFoldDB" id="A0AA46TH47"/>